<evidence type="ECO:0000259" key="1">
    <source>
        <dbReference type="PROSITE" id="PS50093"/>
    </source>
</evidence>
<dbReference type="NCBIfam" id="TIGR04183">
    <property type="entry name" value="Por_Secre_tail"/>
    <property type="match status" value="1"/>
</dbReference>
<dbReference type="InterPro" id="IPR006626">
    <property type="entry name" value="PbH1"/>
</dbReference>
<dbReference type="InterPro" id="IPR029058">
    <property type="entry name" value="AB_hydrolase_fold"/>
</dbReference>
<dbReference type="PANTHER" id="PTHR46182">
    <property type="entry name" value="FI19480P1"/>
    <property type="match status" value="1"/>
</dbReference>
<dbReference type="InterPro" id="IPR003961">
    <property type="entry name" value="FN3_dom"/>
</dbReference>
<protein>
    <submittedName>
        <fullName evidence="2">PKD domain-containing protein</fullName>
    </submittedName>
</protein>
<dbReference type="SUPFAM" id="SSF49299">
    <property type="entry name" value="PKD domain"/>
    <property type="match status" value="12"/>
</dbReference>
<dbReference type="InterPro" id="IPR000601">
    <property type="entry name" value="PKD_dom"/>
</dbReference>
<dbReference type="Pfam" id="PF22352">
    <property type="entry name" value="K319L-like_PKD"/>
    <property type="match status" value="12"/>
</dbReference>
<dbReference type="SMART" id="SM00089">
    <property type="entry name" value="PKD"/>
    <property type="match status" value="12"/>
</dbReference>
<dbReference type="InterPro" id="IPR011050">
    <property type="entry name" value="Pectin_lyase_fold/virulence"/>
</dbReference>
<dbReference type="Gene3D" id="3.40.50.1820">
    <property type="entry name" value="alpha/beta hydrolase"/>
    <property type="match status" value="1"/>
</dbReference>
<evidence type="ECO:0000313" key="3">
    <source>
        <dbReference type="Proteomes" id="UP001449657"/>
    </source>
</evidence>
<dbReference type="RefSeq" id="WP_341839525.1">
    <property type="nucleotide sequence ID" value="NZ_CP149792.1"/>
</dbReference>
<dbReference type="Gene3D" id="2.60.40.10">
    <property type="entry name" value="Immunoglobulins"/>
    <property type="match status" value="12"/>
</dbReference>
<dbReference type="InterPro" id="IPR012334">
    <property type="entry name" value="Pectin_lyas_fold"/>
</dbReference>
<dbReference type="Pfam" id="PF13229">
    <property type="entry name" value="Beta_helix"/>
    <property type="match status" value="1"/>
</dbReference>
<dbReference type="InterPro" id="IPR059226">
    <property type="entry name" value="Choice_anch_Q_dom"/>
</dbReference>
<dbReference type="CDD" id="cd00146">
    <property type="entry name" value="PKD"/>
    <property type="match status" value="3"/>
</dbReference>
<feature type="domain" description="PKD" evidence="1">
    <location>
        <begin position="1579"/>
        <end position="1645"/>
    </location>
</feature>
<keyword evidence="3" id="KW-1185">Reference proteome</keyword>
<dbReference type="SMART" id="SM00060">
    <property type="entry name" value="FN3"/>
    <property type="match status" value="6"/>
</dbReference>
<name>A0ABZ2YZ39_9BACT</name>
<dbReference type="NCBIfam" id="NF041518">
    <property type="entry name" value="choice_anch_Q"/>
    <property type="match status" value="1"/>
</dbReference>
<dbReference type="InterPro" id="IPR039448">
    <property type="entry name" value="Beta_helix"/>
</dbReference>
<dbReference type="SMART" id="SM00710">
    <property type="entry name" value="PbH1"/>
    <property type="match status" value="8"/>
</dbReference>
<proteinExistence type="predicted"/>
<evidence type="ECO:0000313" key="2">
    <source>
        <dbReference type="EMBL" id="WZN44759.1"/>
    </source>
</evidence>
<organism evidence="2 3">
    <name type="scientific">Chitinophaga caseinilytica</name>
    <dbReference type="NCBI Taxonomy" id="2267521"/>
    <lineage>
        <taxon>Bacteria</taxon>
        <taxon>Pseudomonadati</taxon>
        <taxon>Bacteroidota</taxon>
        <taxon>Chitinophagia</taxon>
        <taxon>Chitinophagales</taxon>
        <taxon>Chitinophagaceae</taxon>
        <taxon>Chitinophaga</taxon>
    </lineage>
</organism>
<feature type="domain" description="PKD" evidence="1">
    <location>
        <begin position="276"/>
        <end position="354"/>
    </location>
</feature>
<dbReference type="PANTHER" id="PTHR46182:SF2">
    <property type="entry name" value="FI19480P1"/>
    <property type="match status" value="1"/>
</dbReference>
<dbReference type="InterPro" id="IPR013783">
    <property type="entry name" value="Ig-like_fold"/>
</dbReference>
<feature type="domain" description="PKD" evidence="1">
    <location>
        <begin position="796"/>
        <end position="881"/>
    </location>
</feature>
<dbReference type="InterPro" id="IPR029865">
    <property type="entry name" value="KIAA0319-like"/>
</dbReference>
<dbReference type="InterPro" id="IPR022409">
    <property type="entry name" value="PKD/Chitinase_dom"/>
</dbReference>
<gene>
    <name evidence="2" type="ORF">WJU22_17835</name>
</gene>
<dbReference type="Proteomes" id="UP001449657">
    <property type="component" value="Chromosome"/>
</dbReference>
<sequence>MLVMPRRAFSQGDQSKIAVTMNSSSTLNAWLHLPDDYGQTTQQYPLLIFIHGVGEGGNINDVLRHGVPKMIANGAKMQYTVGGKLFKFITVSPQIAGGWANQQTIQKLIEEMKRLYRVDASRIYLTGLSAGGYGVLNYVASGKEFSDNLAAIVPVSSAPIDDPKLSGLCNVAASNLAVWMLCGTDDGFLKYQVDYTARMTACNPAVKPKATTFAGGHDSGFWDKAYNTEHTYQSQNIYEWMLQYQRGGSTEEPPPATPPVADVKNSNVTLTLPAASVQLDGSGSTAPGSTIANYTWKQVSGPGTATIAGGTSSKATVSQLLAGKYVFSLTVTNATGQTNIAYANVTVNAASSGTDCANCKVVITPGTDGGAYINGDNYNVQPGDTVCVKAGNYAYIQFYNFTGSATKPIVFINCGGQVRVGDGGNYGLIFNNVKYFKITGSGSADKYGFRIDGVSKRLSTGLAMGKGCTDYEAERVEITGSEAGLMAKINPDCDPMNQYPNFAIRNVIIHDIYIHDVLGEGMYIGNTAPNGTETLCDGVMKNLLPPRIYNLKVYNNITENTGWDGIQVASAPENVEIYNNSVYNFGTVNKGSQQAGIILGGESNGKVYNNKIIKGTGNALEVFGVGRCFVYNNIIADAGYDGTVAGQDALFVDDRPTDHNFKPLQVYILNNTVVNSARDGIRVLNSFGTISTGNIIQGNLVINTGSAAHVAVQKGIDALTTGNVTGQDINAAGFVNAAGKDFHITSSSIAIDKGLDFRTYFNYDFDGQARPQGAAFDAGADEYSTAAANKPPVANAGSAITITLPTSTANLDGSGSTDADGKIAAYAWTFVSGPATAAISSASAAKTAVTGLTKAGSYVFQLAVTDDKGARATAQVTVTVEDAAAPPTVNAGTDKSIRLPATASSLTGTATASAGATISTYTWTQTAGPVTATIATPATANTSISGLTAAGAYDFRLTATDSRGTSASDVIRVTVLPAYVAPTANAGTAISVRLPETTATLTGSGTAASGSTIESYAWEQTAGPATAGISAAASASTGLTGLSATGTYTFRLTVTDDKGLTATATVNVVVVAAYVAPTADAGGDKSITLPTSSVTLNGTGTPAAGSTISTYAWTQTAGPVTATISSPSAASTGITGLSTAGTYTFRLTVTDDKGLTATATANVIVDAANIPPTADAGSDKSITLPASSVTLNGTGTPASGSTIEKYAWTQSAGPVTATIASPSAATTGITGLSTAGTYTFRLTVTDDKGLTATSTVNVVVNAANVPPTADAGSNKSITLPASSVTLNGTGTPASGSTIEKYAWTQSAGPVTATIASPSAASTGITGLSTAGTYTFRLTVTDDKGLSGTSTVNVVVNAANVPPTADAGGNKSIALPASSVTLNGSGTAASGSTIAKYAWTQTAGPVTATISSPSAASTGITGLNTAGTYTFRLTVTDDKNLSASATANVQVLPANVPPVADAGRSQRLTLPVSTTTLTGSGTAASGSSIASYAWEQVSGPRTATLASAGAANTGVSGLTQAGTYVFRLTVKDNKGLTATATVDVEVLAANEPPVVNAGNAQTIVLPATSATLTGSATPANGSNITKYAWTQVSGPSTAVIASQGSAVTAVNQLTQTGTYTFRLTATDDKGLSASATVTVQVNPAANIPPVANAGADQQITLPENAAALNGQASRDDDGTIATWHWAQVSGPALATITLPNQSNSSVQQLTIAGTYIFELTVTDNRGASSKDRVTITVTPEPAKPPVADAGRDEEIKLPETVATLSGGGSRPAPGSSISKYQWTLVSGGAEGVHISVPTAAQSFVAFRYAGVYVFRLTVTDANGRTDSDEMTVTVLEGNNSHNGVKVELTPNPVQDQLRVSINLPDEQAVTLRIFNLSGALQGTYQFGNIISAVKFVDMGSFPGGMYIVQVQAGPYHQETFKIMKAKY</sequence>
<dbReference type="SUPFAM" id="SSF51126">
    <property type="entry name" value="Pectin lyase-like"/>
    <property type="match status" value="1"/>
</dbReference>
<accession>A0ABZ2YZ39</accession>
<dbReference type="EMBL" id="CP150096">
    <property type="protein sequence ID" value="WZN44759.1"/>
    <property type="molecule type" value="Genomic_DNA"/>
</dbReference>
<dbReference type="Gene3D" id="2.160.20.10">
    <property type="entry name" value="Single-stranded right-handed beta-helix, Pectin lyase-like"/>
    <property type="match status" value="1"/>
</dbReference>
<dbReference type="PROSITE" id="PS50093">
    <property type="entry name" value="PKD"/>
    <property type="match status" value="3"/>
</dbReference>
<dbReference type="InterPro" id="IPR026444">
    <property type="entry name" value="Secre_tail"/>
</dbReference>
<dbReference type="SUPFAM" id="SSF53474">
    <property type="entry name" value="alpha/beta-Hydrolases"/>
    <property type="match status" value="1"/>
</dbReference>
<reference evidence="2 3" key="1">
    <citation type="submission" date="2024-03" db="EMBL/GenBank/DDBJ databases">
        <title>Chitinophaga caseinilytica sp. nov., a casein hydrolysing bacterium isolated from forest soil.</title>
        <authorList>
            <person name="Lee D.S."/>
            <person name="Han D.M."/>
            <person name="Baek J.H."/>
            <person name="Choi D.G."/>
            <person name="Jeon J.H."/>
            <person name="Jeon C.O."/>
        </authorList>
    </citation>
    <scope>NUCLEOTIDE SEQUENCE [LARGE SCALE GENOMIC DNA]</scope>
    <source>
        <strain evidence="2 3">KACC 19118</strain>
    </source>
</reference>
<dbReference type="InterPro" id="IPR035986">
    <property type="entry name" value="PKD_dom_sf"/>
</dbReference>